<dbReference type="GO" id="GO:0005085">
    <property type="term" value="F:guanyl-nucleotide exchange factor activity"/>
    <property type="evidence" value="ECO:0007669"/>
    <property type="project" value="TreeGrafter"/>
</dbReference>
<dbReference type="InterPro" id="IPR036219">
    <property type="entry name" value="eEF-1beta-like_sf"/>
</dbReference>
<gene>
    <name evidence="6" type="ORF">DBV15_05477</name>
</gene>
<name>A0A4S2KY33_9HYME</name>
<evidence type="ECO:0000256" key="3">
    <source>
        <dbReference type="ARBA" id="ARBA00022917"/>
    </source>
</evidence>
<comment type="caution">
    <text evidence="6">The sequence shown here is derived from an EMBL/GenBank/DDBJ whole genome shotgun (WGS) entry which is preliminary data.</text>
</comment>
<protein>
    <submittedName>
        <fullName evidence="6">Elongation factor 1-beta</fullName>
    </submittedName>
</protein>
<feature type="domain" description="Translation elongation factor EF1B beta/delta subunit guanine nucleotide exchange" evidence="4">
    <location>
        <begin position="160"/>
        <end position="246"/>
    </location>
</feature>
<dbReference type="STRING" id="300112.A0A4S2KY33"/>
<dbReference type="FunFam" id="3.30.70.60:FF:000001">
    <property type="entry name" value="Elongation factor 1-beta 1 like"/>
    <property type="match status" value="1"/>
</dbReference>
<organism evidence="6 7">
    <name type="scientific">Temnothorax longispinosus</name>
    <dbReference type="NCBI Taxonomy" id="300112"/>
    <lineage>
        <taxon>Eukaryota</taxon>
        <taxon>Metazoa</taxon>
        <taxon>Ecdysozoa</taxon>
        <taxon>Arthropoda</taxon>
        <taxon>Hexapoda</taxon>
        <taxon>Insecta</taxon>
        <taxon>Pterygota</taxon>
        <taxon>Neoptera</taxon>
        <taxon>Endopterygota</taxon>
        <taxon>Hymenoptera</taxon>
        <taxon>Apocrita</taxon>
        <taxon>Aculeata</taxon>
        <taxon>Formicoidea</taxon>
        <taxon>Formicidae</taxon>
        <taxon>Myrmicinae</taxon>
        <taxon>Temnothorax</taxon>
    </lineage>
</organism>
<dbReference type="PROSITE" id="PS00824">
    <property type="entry name" value="EF1BD_1"/>
    <property type="match status" value="1"/>
</dbReference>
<dbReference type="InterPro" id="IPR014038">
    <property type="entry name" value="EF1B_bsu/dsu_GNE"/>
</dbReference>
<evidence type="ECO:0000313" key="6">
    <source>
        <dbReference type="EMBL" id="TGZ53118.1"/>
    </source>
</evidence>
<dbReference type="PANTHER" id="PTHR11595:SF21">
    <property type="entry name" value="ELONGATION FACTOR 1-BETA"/>
    <property type="match status" value="1"/>
</dbReference>
<evidence type="ECO:0000313" key="7">
    <source>
        <dbReference type="Proteomes" id="UP000310200"/>
    </source>
</evidence>
<evidence type="ECO:0000259" key="5">
    <source>
        <dbReference type="SMART" id="SM01182"/>
    </source>
</evidence>
<proteinExistence type="inferred from homology"/>
<dbReference type="PANTHER" id="PTHR11595">
    <property type="entry name" value="EF-HAND AND COILED-COIL DOMAIN-CONTAINING FAMILY MEMBER"/>
    <property type="match status" value="1"/>
</dbReference>
<dbReference type="Pfam" id="PF00736">
    <property type="entry name" value="EF1_GNE"/>
    <property type="match status" value="1"/>
</dbReference>
<dbReference type="Gene3D" id="3.30.70.60">
    <property type="match status" value="1"/>
</dbReference>
<dbReference type="SMART" id="SM01182">
    <property type="entry name" value="EF-1_beta_acid"/>
    <property type="match status" value="1"/>
</dbReference>
<dbReference type="SMART" id="SM00888">
    <property type="entry name" value="EF1_GNE"/>
    <property type="match status" value="1"/>
</dbReference>
<dbReference type="Proteomes" id="UP000310200">
    <property type="component" value="Unassembled WGS sequence"/>
</dbReference>
<keyword evidence="2 6" id="KW-0251">Elongation factor</keyword>
<sequence>MAVGDLKTDKGVEDLNSYLADRSYVEGKNVIRNEGVTLIYKITYHIEEFTLDRWQPTQADVAVLEALGKAPTSSNPHVLRWYNHIKSYDFKSLPGEKKAPAIFSTAGAPASSTGKANDDEDDLDLFGSDEDEDAEAAKIREERLKAYAEKKSKKPAVIAKSSIVLDVKSWGDETDMKLMENAVRSIEMDGLVWGASKLVPVGYGINKLQIMCVIEDEKVSVDFLIEQIQEFEEFVQSVDIASFNKI</sequence>
<dbReference type="GO" id="GO:0005829">
    <property type="term" value="C:cytosol"/>
    <property type="evidence" value="ECO:0007669"/>
    <property type="project" value="TreeGrafter"/>
</dbReference>
<evidence type="ECO:0000256" key="2">
    <source>
        <dbReference type="ARBA" id="ARBA00022768"/>
    </source>
</evidence>
<evidence type="ECO:0000259" key="4">
    <source>
        <dbReference type="SMART" id="SM00888"/>
    </source>
</evidence>
<accession>A0A4S2KY33</accession>
<dbReference type="SUPFAM" id="SSF54984">
    <property type="entry name" value="eEF-1beta-like"/>
    <property type="match status" value="1"/>
</dbReference>
<dbReference type="InterPro" id="IPR014717">
    <property type="entry name" value="Transl_elong_EF1B/ribsomal_bS6"/>
</dbReference>
<keyword evidence="3" id="KW-0648">Protein biosynthesis</keyword>
<dbReference type="AlphaFoldDB" id="A0A4S2KY33"/>
<dbReference type="InterPro" id="IPR018940">
    <property type="entry name" value="EF-1_beta_acid_region_euk"/>
</dbReference>
<evidence type="ECO:0000256" key="1">
    <source>
        <dbReference type="ARBA" id="ARBA00007411"/>
    </source>
</evidence>
<dbReference type="CDD" id="cd00292">
    <property type="entry name" value="EF1B"/>
    <property type="match status" value="1"/>
</dbReference>
<dbReference type="GO" id="GO:0005853">
    <property type="term" value="C:eukaryotic translation elongation factor 1 complex"/>
    <property type="evidence" value="ECO:0007669"/>
    <property type="project" value="InterPro"/>
</dbReference>
<comment type="similarity">
    <text evidence="1">Belongs to the EF-1-beta/EF-1-delta family.</text>
</comment>
<dbReference type="EMBL" id="QBLH01001095">
    <property type="protein sequence ID" value="TGZ53118.1"/>
    <property type="molecule type" value="Genomic_DNA"/>
</dbReference>
<reference evidence="6 7" key="1">
    <citation type="journal article" date="2019" name="Philos. Trans. R. Soc. Lond., B, Biol. Sci.">
        <title>Ant behaviour and brain gene expression of defending hosts depend on the ecological success of the intruding social parasite.</title>
        <authorList>
            <person name="Kaur R."/>
            <person name="Stoldt M."/>
            <person name="Jongepier E."/>
            <person name="Feldmeyer B."/>
            <person name="Menzel F."/>
            <person name="Bornberg-Bauer E."/>
            <person name="Foitzik S."/>
        </authorList>
    </citation>
    <scope>NUCLEOTIDE SEQUENCE [LARGE SCALE GENOMIC DNA]</scope>
    <source>
        <tissue evidence="6">Whole body</tissue>
    </source>
</reference>
<dbReference type="InterPro" id="IPR049720">
    <property type="entry name" value="EF1B_bsu/dsu"/>
</dbReference>
<dbReference type="GO" id="GO:0003746">
    <property type="term" value="F:translation elongation factor activity"/>
    <property type="evidence" value="ECO:0007669"/>
    <property type="project" value="UniProtKB-KW"/>
</dbReference>
<feature type="domain" description="Elongation factor 1 beta central acidic region eukaryote" evidence="5">
    <location>
        <begin position="125"/>
        <end position="151"/>
    </location>
</feature>
<keyword evidence="7" id="KW-1185">Reference proteome</keyword>
<dbReference type="Pfam" id="PF10587">
    <property type="entry name" value="EF-1_beta_acid"/>
    <property type="match status" value="1"/>
</dbReference>
<dbReference type="InterPro" id="IPR001326">
    <property type="entry name" value="Transl_elong_EF1B_B/D_CS"/>
</dbReference>